<name>A0ABT9VW99_9BACI</name>
<dbReference type="EMBL" id="JAUSTY010000004">
    <property type="protein sequence ID" value="MDQ0165271.1"/>
    <property type="molecule type" value="Genomic_DNA"/>
</dbReference>
<dbReference type="InterPro" id="IPR015797">
    <property type="entry name" value="NUDIX_hydrolase-like_dom_sf"/>
</dbReference>
<dbReference type="GO" id="GO:0016787">
    <property type="term" value="F:hydrolase activity"/>
    <property type="evidence" value="ECO:0007669"/>
    <property type="project" value="UniProtKB-KW"/>
</dbReference>
<proteinExistence type="predicted"/>
<keyword evidence="2" id="KW-0378">Hydrolase</keyword>
<keyword evidence="3" id="KW-1185">Reference proteome</keyword>
<comment type="caution">
    <text evidence="2">The sequence shown here is derived from an EMBL/GenBank/DDBJ whole genome shotgun (WGS) entry which is preliminary data.</text>
</comment>
<feature type="domain" description="Nudix hydrolase" evidence="1">
    <location>
        <begin position="1"/>
        <end position="149"/>
    </location>
</feature>
<evidence type="ECO:0000259" key="1">
    <source>
        <dbReference type="PROSITE" id="PS51462"/>
    </source>
</evidence>
<dbReference type="InterPro" id="IPR000086">
    <property type="entry name" value="NUDIX_hydrolase_dom"/>
</dbReference>
<dbReference type="PROSITE" id="PS51462">
    <property type="entry name" value="NUDIX"/>
    <property type="match status" value="1"/>
</dbReference>
<organism evidence="2 3">
    <name type="scientific">Caldalkalibacillus horti</name>
    <dbReference type="NCBI Taxonomy" id="77523"/>
    <lineage>
        <taxon>Bacteria</taxon>
        <taxon>Bacillati</taxon>
        <taxon>Bacillota</taxon>
        <taxon>Bacilli</taxon>
        <taxon>Bacillales</taxon>
        <taxon>Bacillaceae</taxon>
        <taxon>Caldalkalibacillus</taxon>
    </lineage>
</organism>
<dbReference type="SUPFAM" id="SSF55811">
    <property type="entry name" value="Nudix"/>
    <property type="match status" value="1"/>
</dbReference>
<reference evidence="2 3" key="1">
    <citation type="submission" date="2023-07" db="EMBL/GenBank/DDBJ databases">
        <title>Genomic Encyclopedia of Type Strains, Phase IV (KMG-IV): sequencing the most valuable type-strain genomes for metagenomic binning, comparative biology and taxonomic classification.</title>
        <authorList>
            <person name="Goeker M."/>
        </authorList>
    </citation>
    <scope>NUCLEOTIDE SEQUENCE [LARGE SCALE GENOMIC DNA]</scope>
    <source>
        <strain evidence="2 3">DSM 12751</strain>
    </source>
</reference>
<dbReference type="Pfam" id="PF00293">
    <property type="entry name" value="NUDIX"/>
    <property type="match status" value="1"/>
</dbReference>
<dbReference type="EC" id="3.6.1.-" evidence="2"/>
<protein>
    <submittedName>
        <fullName evidence="2">(Di)nucleoside polyphosphate hydrolase</fullName>
        <ecNumber evidence="2">3.6.1.-</ecNumber>
    </submittedName>
</protein>
<dbReference type="Proteomes" id="UP001235840">
    <property type="component" value="Unassembled WGS sequence"/>
</dbReference>
<dbReference type="RefSeq" id="WP_307392141.1">
    <property type="nucleotide sequence ID" value="NZ_BAAADK010000045.1"/>
</dbReference>
<evidence type="ECO:0000313" key="2">
    <source>
        <dbReference type="EMBL" id="MDQ0165271.1"/>
    </source>
</evidence>
<dbReference type="Gene3D" id="3.90.79.10">
    <property type="entry name" value="Nucleoside Triphosphate Pyrophosphohydrolase"/>
    <property type="match status" value="1"/>
</dbReference>
<sequence length="149" mass="16992">MIRQAVGGFVWWGEKLLLIEKVELSDTLSNKKDNIKSEWDIPKGGVKTSDTNLERALLRELEEETGSVAYSIQFKYPEQLTFTFPKSVQEKIGFISQSTNLFHVNYIGDGTDLIPNDSEIRQVMFVPVEEALNKLTHAETKKFITNIIL</sequence>
<accession>A0ABT9VW99</accession>
<gene>
    <name evidence="2" type="ORF">J2S11_001171</name>
</gene>
<evidence type="ECO:0000313" key="3">
    <source>
        <dbReference type="Proteomes" id="UP001235840"/>
    </source>
</evidence>